<organism evidence="2 3">
    <name type="scientific">Folsomia candida</name>
    <name type="common">Springtail</name>
    <dbReference type="NCBI Taxonomy" id="158441"/>
    <lineage>
        <taxon>Eukaryota</taxon>
        <taxon>Metazoa</taxon>
        <taxon>Ecdysozoa</taxon>
        <taxon>Arthropoda</taxon>
        <taxon>Hexapoda</taxon>
        <taxon>Collembola</taxon>
        <taxon>Entomobryomorpha</taxon>
        <taxon>Isotomoidea</taxon>
        <taxon>Isotomidae</taxon>
        <taxon>Proisotominae</taxon>
        <taxon>Folsomia</taxon>
    </lineage>
</organism>
<proteinExistence type="predicted"/>
<reference evidence="2 3" key="1">
    <citation type="submission" date="2015-12" db="EMBL/GenBank/DDBJ databases">
        <title>The genome of Folsomia candida.</title>
        <authorList>
            <person name="Faddeeva A."/>
            <person name="Derks M.F."/>
            <person name="Anvar Y."/>
            <person name="Smit S."/>
            <person name="Van Straalen N."/>
            <person name="Roelofs D."/>
        </authorList>
    </citation>
    <scope>NUCLEOTIDE SEQUENCE [LARGE SCALE GENOMIC DNA]</scope>
    <source>
        <strain evidence="2 3">VU population</strain>
        <tissue evidence="2">Whole body</tissue>
    </source>
</reference>
<feature type="transmembrane region" description="Helical" evidence="1">
    <location>
        <begin position="212"/>
        <end position="234"/>
    </location>
</feature>
<feature type="transmembrane region" description="Helical" evidence="1">
    <location>
        <begin position="240"/>
        <end position="261"/>
    </location>
</feature>
<accession>A0A226D2N2</accession>
<feature type="transmembrane region" description="Helical" evidence="1">
    <location>
        <begin position="341"/>
        <end position="359"/>
    </location>
</feature>
<keyword evidence="1" id="KW-0812">Transmembrane</keyword>
<keyword evidence="1" id="KW-0472">Membrane</keyword>
<dbReference type="EMBL" id="LNIX01000036">
    <property type="protein sequence ID" value="OXA39842.1"/>
    <property type="molecule type" value="Genomic_DNA"/>
</dbReference>
<comment type="caution">
    <text evidence="2">The sequence shown here is derived from an EMBL/GenBank/DDBJ whole genome shotgun (WGS) entry which is preliminary data.</text>
</comment>
<evidence type="ECO:0000256" key="1">
    <source>
        <dbReference type="SAM" id="Phobius"/>
    </source>
</evidence>
<evidence type="ECO:0000313" key="2">
    <source>
        <dbReference type="EMBL" id="OXA39842.1"/>
    </source>
</evidence>
<keyword evidence="1" id="KW-1133">Transmembrane helix</keyword>
<name>A0A226D2N2_FOLCA</name>
<feature type="transmembrane region" description="Helical" evidence="1">
    <location>
        <begin position="282"/>
        <end position="307"/>
    </location>
</feature>
<evidence type="ECO:0000313" key="3">
    <source>
        <dbReference type="Proteomes" id="UP000198287"/>
    </source>
</evidence>
<dbReference type="Proteomes" id="UP000198287">
    <property type="component" value="Unassembled WGS sequence"/>
</dbReference>
<feature type="transmembrane region" description="Helical" evidence="1">
    <location>
        <begin position="163"/>
        <end position="184"/>
    </location>
</feature>
<feature type="transmembrane region" description="Helical" evidence="1">
    <location>
        <begin position="100"/>
        <end position="121"/>
    </location>
</feature>
<keyword evidence="3" id="KW-1185">Reference proteome</keyword>
<protein>
    <submittedName>
        <fullName evidence="2">Uncharacterized protein</fullName>
    </submittedName>
</protein>
<gene>
    <name evidence="2" type="ORF">Fcan01_25276</name>
</gene>
<dbReference type="AlphaFoldDB" id="A0A226D2N2"/>
<sequence length="381" mass="42159">MASSMASSLASTFAKPNPATDLAYGSAMAMASSLARVWQALWLSLTLPQTLPMAVPWQWQALWQAVWQALWLSLTLPQTLHMAVLAAFELLHAVKMAKTLAIVILIIAMIGCGFDVSLALVKARWCQYCVAFFNSLVNEYNDIQIAARIGKQAKRWNQFIRTFTIFLLGCLTLPILFAIFQAYLTMEGRFSFILYTGANSTCRLDTHLACKFILFILTGSLYFFIAFHVSASVAGEVVKAAVVLNMVIGAMRNLTMLNFNFHTIQMYQRICIVLKVVEPMTTLIAAILLLTGFGISVSAIIGIGTLLPYSTVCHAESSKLLKIWKFCARRERGYVDKMLNGLRPVGFQVGLGGVAYFVLKRSTKSAYYSAISEGTFNILMA</sequence>